<reference evidence="4 5" key="1">
    <citation type="submission" date="2013-12" db="EMBL/GenBank/DDBJ databases">
        <authorList>
            <consortium name="DOE Joint Genome Institute"/>
            <person name="Eisen J."/>
            <person name="Huntemann M."/>
            <person name="Han J."/>
            <person name="Chen A."/>
            <person name="Kyrpides N."/>
            <person name="Mavromatis K."/>
            <person name="Markowitz V."/>
            <person name="Palaniappan K."/>
            <person name="Ivanova N."/>
            <person name="Schaumberg A."/>
            <person name="Pati A."/>
            <person name="Liolios K."/>
            <person name="Nordberg H.P."/>
            <person name="Cantor M.N."/>
            <person name="Hua S.X."/>
            <person name="Woyke T."/>
        </authorList>
    </citation>
    <scope>NUCLEOTIDE SEQUENCE [LARGE SCALE GENOMIC DNA]</scope>
    <source>
        <strain evidence="5">DSM 18177</strain>
    </source>
</reference>
<dbReference type="EMBL" id="CP007034">
    <property type="protein sequence ID" value="AHF13311.1"/>
    <property type="molecule type" value="Genomic_DNA"/>
</dbReference>
<dbReference type="AlphaFoldDB" id="W0EW65"/>
<evidence type="ECO:0000313" key="4">
    <source>
        <dbReference type="EMBL" id="AHF13311.1"/>
    </source>
</evidence>
<accession>W0EW65</accession>
<sequence length="648" mass="70879">MKIQMNIIRGIAIVALASVSTAAMQAKVTLPAVFSDNMVVQQNSVLTVTGTARPLSTVTFRSDWTGGEGKTRTGKNGRFELNIPTPPAGGPYTLIFDDGSGNGEKTVLQNVLSGEVWICSGQSNMEFPIKGDWAQLMDADEVVATMQRPALRLLQIRTTSSVNPLDDTDVEYGWAESSPAAASFSAIGYLCGKMLQDSLNVPVGIIDASWGGTPVEAWTPYEALKGVPGLEYQYGLLGKGKNEQALKDMEIKRVYESYDSPGKIAYPYDRNVMQKGKGWGKMPVPSMWEENVLPGFDGIVAMQYELILPAEASGKSLKLCFGAIDDWDTAYFNGEMVGSGQIFDRMREYEVDSRLVKAGKNVITVEVIDNGGGGGIWKSSYAIVNGESHSLDGEWNYAIVADFSKTDIRCEWPESQYYPTALYNAMINPLRTMPVAGVFWYQGCANVGRAGQYEICFKNMINGWRKAFGNPSMPFYFVQLAGFMQPVVVQPESEWALLRNAQSKALELPHTDMATAIDLGNPIDIHPTNKAEVARRLTMLALDKTYGMKQKCNTPRCIDSKIGGGYVELTFNDNIKATGGAVTGFIIKDKDGTWAYANARLTSDRTIRLSSPLVQNPVAARYNWADYPGGNLYGIESGLPVLPFASDK</sequence>
<evidence type="ECO:0000313" key="5">
    <source>
        <dbReference type="Proteomes" id="UP000018901"/>
    </source>
</evidence>
<protein>
    <submittedName>
        <fullName evidence="4">9-O-acetylesterase</fullName>
    </submittedName>
</protein>
<feature type="chain" id="PRO_5004788971" evidence="2">
    <location>
        <begin position="26"/>
        <end position="648"/>
    </location>
</feature>
<dbReference type="InterPro" id="IPR039329">
    <property type="entry name" value="SIAE"/>
</dbReference>
<dbReference type="InterPro" id="IPR013783">
    <property type="entry name" value="Ig-like_fold"/>
</dbReference>
<dbReference type="InterPro" id="IPR005181">
    <property type="entry name" value="SASA"/>
</dbReference>
<evidence type="ECO:0000256" key="2">
    <source>
        <dbReference type="SAM" id="SignalP"/>
    </source>
</evidence>
<dbReference type="Gene3D" id="3.40.50.1110">
    <property type="entry name" value="SGNH hydrolase"/>
    <property type="match status" value="2"/>
</dbReference>
<dbReference type="GO" id="GO:0005975">
    <property type="term" value="P:carbohydrate metabolic process"/>
    <property type="evidence" value="ECO:0007669"/>
    <property type="project" value="TreeGrafter"/>
</dbReference>
<dbReference type="GO" id="GO:0001681">
    <property type="term" value="F:sialate O-acetylesterase activity"/>
    <property type="evidence" value="ECO:0007669"/>
    <property type="project" value="InterPro"/>
</dbReference>
<evidence type="ECO:0000256" key="1">
    <source>
        <dbReference type="ARBA" id="ARBA00022801"/>
    </source>
</evidence>
<keyword evidence="1" id="KW-0378">Hydrolase</keyword>
<dbReference type="SUPFAM" id="SSF52266">
    <property type="entry name" value="SGNH hydrolase"/>
    <property type="match status" value="1"/>
</dbReference>
<dbReference type="PANTHER" id="PTHR22901">
    <property type="entry name" value="SIALATE O-ACETYLESTERASE"/>
    <property type="match status" value="1"/>
</dbReference>
<dbReference type="Pfam" id="PF03629">
    <property type="entry name" value="SASA"/>
    <property type="match status" value="1"/>
</dbReference>
<evidence type="ECO:0000259" key="3">
    <source>
        <dbReference type="Pfam" id="PF03629"/>
    </source>
</evidence>
<dbReference type="KEGG" id="bvs:BARVI_11815"/>
<dbReference type="eggNOG" id="COG3250">
    <property type="taxonomic scope" value="Bacteria"/>
</dbReference>
<dbReference type="Gene3D" id="2.60.120.260">
    <property type="entry name" value="Galactose-binding domain-like"/>
    <property type="match status" value="1"/>
</dbReference>
<name>W0EW65_9BACT</name>
<organism evidence="4 5">
    <name type="scientific">Barnesiella viscericola DSM 18177</name>
    <dbReference type="NCBI Taxonomy" id="880074"/>
    <lineage>
        <taxon>Bacteria</taxon>
        <taxon>Pseudomonadati</taxon>
        <taxon>Bacteroidota</taxon>
        <taxon>Bacteroidia</taxon>
        <taxon>Bacteroidales</taxon>
        <taxon>Barnesiellaceae</taxon>
        <taxon>Barnesiella</taxon>
    </lineage>
</organism>
<dbReference type="InterPro" id="IPR008979">
    <property type="entry name" value="Galactose-bd-like_sf"/>
</dbReference>
<dbReference type="HOGENOM" id="CLU_015150_2_0_10"/>
<feature type="domain" description="Sialate O-acetylesterase" evidence="3">
    <location>
        <begin position="412"/>
        <end position="533"/>
    </location>
</feature>
<dbReference type="PANTHER" id="PTHR22901:SF0">
    <property type="entry name" value="SIALATE O-ACETYLESTERASE"/>
    <property type="match status" value="1"/>
</dbReference>
<proteinExistence type="predicted"/>
<feature type="signal peptide" evidence="2">
    <location>
        <begin position="1"/>
        <end position="25"/>
    </location>
</feature>
<dbReference type="STRING" id="880074.BARVI_11815"/>
<keyword evidence="5" id="KW-1185">Reference proteome</keyword>
<dbReference type="SUPFAM" id="SSF49785">
    <property type="entry name" value="Galactose-binding domain-like"/>
    <property type="match status" value="1"/>
</dbReference>
<gene>
    <name evidence="4" type="ORF">BARVI_11815</name>
</gene>
<keyword evidence="2" id="KW-0732">Signal</keyword>
<dbReference type="Proteomes" id="UP000018901">
    <property type="component" value="Chromosome"/>
</dbReference>
<dbReference type="InterPro" id="IPR036514">
    <property type="entry name" value="SGNH_hydro_sf"/>
</dbReference>
<dbReference type="Gene3D" id="2.60.40.10">
    <property type="entry name" value="Immunoglobulins"/>
    <property type="match status" value="1"/>
</dbReference>